<dbReference type="EMBL" id="LWDX02030202">
    <property type="protein sequence ID" value="OEL28356.1"/>
    <property type="molecule type" value="Genomic_DNA"/>
</dbReference>
<keyword evidence="3" id="KW-1185">Reference proteome</keyword>
<dbReference type="STRING" id="888268.A0A1E5VTA7"/>
<dbReference type="PANTHER" id="PTHR34567:SF3">
    <property type="entry name" value="FK506-BINDING-LIKE PROTEIN"/>
    <property type="match status" value="1"/>
</dbReference>
<evidence type="ECO:0000256" key="1">
    <source>
        <dbReference type="SAM" id="MobiDB-lite"/>
    </source>
</evidence>
<feature type="compositionally biased region" description="Basic and acidic residues" evidence="1">
    <location>
        <begin position="1"/>
        <end position="13"/>
    </location>
</feature>
<dbReference type="PANTHER" id="PTHR34567">
    <property type="entry name" value="FK506-BINDING-LIKE PROTEIN"/>
    <property type="match status" value="1"/>
</dbReference>
<evidence type="ECO:0000313" key="3">
    <source>
        <dbReference type="Proteomes" id="UP000095767"/>
    </source>
</evidence>
<dbReference type="OrthoDB" id="1899291at2759"/>
<dbReference type="AlphaFoldDB" id="A0A1E5VTA7"/>
<organism evidence="2 3">
    <name type="scientific">Dichanthelium oligosanthes</name>
    <dbReference type="NCBI Taxonomy" id="888268"/>
    <lineage>
        <taxon>Eukaryota</taxon>
        <taxon>Viridiplantae</taxon>
        <taxon>Streptophyta</taxon>
        <taxon>Embryophyta</taxon>
        <taxon>Tracheophyta</taxon>
        <taxon>Spermatophyta</taxon>
        <taxon>Magnoliopsida</taxon>
        <taxon>Liliopsida</taxon>
        <taxon>Poales</taxon>
        <taxon>Poaceae</taxon>
        <taxon>PACMAD clade</taxon>
        <taxon>Panicoideae</taxon>
        <taxon>Panicodae</taxon>
        <taxon>Paniceae</taxon>
        <taxon>Dichantheliinae</taxon>
        <taxon>Dichanthelium</taxon>
    </lineage>
</organism>
<evidence type="ECO:0000313" key="2">
    <source>
        <dbReference type="EMBL" id="OEL28356.1"/>
    </source>
</evidence>
<proteinExistence type="predicted"/>
<name>A0A1E5VTA7_9POAL</name>
<feature type="region of interest" description="Disordered" evidence="1">
    <location>
        <begin position="272"/>
        <end position="317"/>
    </location>
</feature>
<dbReference type="Proteomes" id="UP000095767">
    <property type="component" value="Unassembled WGS sequence"/>
</dbReference>
<accession>A0A1E5VTA7</accession>
<protein>
    <submittedName>
        <fullName evidence="2">Uncharacterized protein</fullName>
    </submittedName>
</protein>
<gene>
    <name evidence="2" type="ORF">BAE44_0010625</name>
</gene>
<sequence>MAERRPIYRETSKPRRPPRSHGGVNLSVPLWEKKFCTDACAIPWGKLCETKRLMSLYKNVVDWEDSAALEAFNDAKARFCAVYHGQHCDIPLPDPDMFIDIVNPDEHVDPELVADLEKSRRRVPRKDNGIPDFWDSFIFSDKPVPVTGWGDTDTSNTAGQQLSVNWDNHLEQPVKSNCKQTSGNWDCYVEQPAQTIFQQSSGNWDVYEEQQGQASSWREQTNPCITNWNMRDGSQDTWKHDYGWGSPVTQADPWDNHQDSYDVPDSQGMSYGHWTHWRRRSNESGRKNRKNRDRGGPISGKPMKSKYQADEHSGANNGWRHCQIRNDMHCYSYEQAGYAKPSLAM</sequence>
<comment type="caution">
    <text evidence="2">The sequence shown here is derived from an EMBL/GenBank/DDBJ whole genome shotgun (WGS) entry which is preliminary data.</text>
</comment>
<feature type="region of interest" description="Disordered" evidence="1">
    <location>
        <begin position="1"/>
        <end position="23"/>
    </location>
</feature>
<reference evidence="2 3" key="1">
    <citation type="submission" date="2016-09" db="EMBL/GenBank/DDBJ databases">
        <title>The draft genome of Dichanthelium oligosanthes: A C3 panicoid grass species.</title>
        <authorList>
            <person name="Studer A.J."/>
            <person name="Schnable J.C."/>
            <person name="Brutnell T.P."/>
        </authorList>
    </citation>
    <scope>NUCLEOTIDE SEQUENCE [LARGE SCALE GENOMIC DNA]</scope>
    <source>
        <strain evidence="3">cv. Kellogg 1175</strain>
        <tissue evidence="2">Leaf</tissue>
    </source>
</reference>